<evidence type="ECO:0000313" key="8">
    <source>
        <dbReference type="Proteomes" id="UP000731465"/>
    </source>
</evidence>
<dbReference type="SUPFAM" id="SSF56327">
    <property type="entry name" value="LDH C-terminal domain-like"/>
    <property type="match status" value="1"/>
</dbReference>
<evidence type="ECO:0000313" key="7">
    <source>
        <dbReference type="EMBL" id="MBW7569301.1"/>
    </source>
</evidence>
<dbReference type="Pfam" id="PF00056">
    <property type="entry name" value="Ldh_1_N"/>
    <property type="match status" value="1"/>
</dbReference>
<evidence type="ECO:0000259" key="5">
    <source>
        <dbReference type="Pfam" id="PF00056"/>
    </source>
</evidence>
<dbReference type="Gene3D" id="3.90.110.10">
    <property type="entry name" value="Lactate dehydrogenase/glycoside hydrolase, family 4, C-terminal"/>
    <property type="match status" value="1"/>
</dbReference>
<dbReference type="Gene3D" id="3.40.50.720">
    <property type="entry name" value="NAD(P)-binding Rossmann-like Domain"/>
    <property type="match status" value="1"/>
</dbReference>
<reference evidence="7 8" key="1">
    <citation type="submission" date="2021-03" db="EMBL/GenBank/DDBJ databases">
        <title>Succinivibrio sp. nov. isolated from feces of cow.</title>
        <authorList>
            <person name="Choi J.-Y."/>
        </authorList>
    </citation>
    <scope>NUCLEOTIDE SEQUENCE [LARGE SCALE GENOMIC DNA]</scope>
    <source>
        <strain evidence="7 8">AGMB01872</strain>
    </source>
</reference>
<dbReference type="PIRSF" id="PIRSF000102">
    <property type="entry name" value="Lac_mal_DH"/>
    <property type="match status" value="1"/>
</dbReference>
<comment type="similarity">
    <text evidence="4">Belongs to the LDH/MDH superfamily.</text>
</comment>
<organism evidence="7 8">
    <name type="scientific">Succinivibrio faecicola</name>
    <dbReference type="NCBI Taxonomy" id="2820300"/>
    <lineage>
        <taxon>Bacteria</taxon>
        <taxon>Pseudomonadati</taxon>
        <taxon>Pseudomonadota</taxon>
        <taxon>Gammaproteobacteria</taxon>
        <taxon>Aeromonadales</taxon>
        <taxon>Succinivibrionaceae</taxon>
        <taxon>Succinivibrio</taxon>
    </lineage>
</organism>
<evidence type="ECO:0000259" key="6">
    <source>
        <dbReference type="Pfam" id="PF02866"/>
    </source>
</evidence>
<evidence type="ECO:0008006" key="9">
    <source>
        <dbReference type="Google" id="ProtNLM"/>
    </source>
</evidence>
<dbReference type="PANTHER" id="PTHR43128">
    <property type="entry name" value="L-2-HYDROXYCARBOXYLATE DEHYDROGENASE (NAD(P)(+))"/>
    <property type="match status" value="1"/>
</dbReference>
<dbReference type="InterPro" id="IPR022383">
    <property type="entry name" value="Lactate/malate_DH_C"/>
</dbReference>
<accession>A0ABS7DDW3</accession>
<evidence type="ECO:0000256" key="3">
    <source>
        <dbReference type="ARBA" id="ARBA00023027"/>
    </source>
</evidence>
<dbReference type="EMBL" id="JAGFNY010000001">
    <property type="protein sequence ID" value="MBW7569301.1"/>
    <property type="molecule type" value="Genomic_DNA"/>
</dbReference>
<dbReference type="Pfam" id="PF02866">
    <property type="entry name" value="Ldh_1_C"/>
    <property type="match status" value="1"/>
</dbReference>
<evidence type="ECO:0000256" key="2">
    <source>
        <dbReference type="ARBA" id="ARBA00023002"/>
    </source>
</evidence>
<dbReference type="InterPro" id="IPR001557">
    <property type="entry name" value="L-lactate/malate_DH"/>
</dbReference>
<dbReference type="PROSITE" id="PS00064">
    <property type="entry name" value="L_LDH"/>
    <property type="match status" value="1"/>
</dbReference>
<dbReference type="RefSeq" id="WP_219935696.1">
    <property type="nucleotide sequence ID" value="NZ_JAGFNY010000001.1"/>
</dbReference>
<keyword evidence="8" id="KW-1185">Reference proteome</keyword>
<dbReference type="InterPro" id="IPR036291">
    <property type="entry name" value="NAD(P)-bd_dom_sf"/>
</dbReference>
<comment type="function">
    <text evidence="1">Catalyzes the reversible oxidation of malate to oxaloacetate.</text>
</comment>
<evidence type="ECO:0000256" key="4">
    <source>
        <dbReference type="RuleBase" id="RU003369"/>
    </source>
</evidence>
<gene>
    <name evidence="7" type="ORF">J5V48_00120</name>
</gene>
<dbReference type="InterPro" id="IPR015955">
    <property type="entry name" value="Lactate_DH/Glyco_Ohase_4_C"/>
</dbReference>
<dbReference type="InterPro" id="IPR018177">
    <property type="entry name" value="L-lactate_DH_AS"/>
</dbReference>
<dbReference type="PRINTS" id="PR00086">
    <property type="entry name" value="LLDHDRGNASE"/>
</dbReference>
<keyword evidence="2 4" id="KW-0560">Oxidoreductase</keyword>
<comment type="caution">
    <text evidence="7">The sequence shown here is derived from an EMBL/GenBank/DDBJ whole genome shotgun (WGS) entry which is preliminary data.</text>
</comment>
<dbReference type="PANTHER" id="PTHR43128:SF16">
    <property type="entry name" value="L-LACTATE DEHYDROGENASE"/>
    <property type="match status" value="1"/>
</dbReference>
<name>A0ABS7DDW3_9GAMM</name>
<feature type="domain" description="Lactate/malate dehydrogenase C-terminal" evidence="6">
    <location>
        <begin position="148"/>
        <end position="310"/>
    </location>
</feature>
<proteinExistence type="inferred from homology"/>
<dbReference type="SUPFAM" id="SSF51735">
    <property type="entry name" value="NAD(P)-binding Rossmann-fold domains"/>
    <property type="match status" value="1"/>
</dbReference>
<sequence>MKPHKLSIVGVGHVGSAVLEKAVALGLFSTISLVDIKENVAFGEALDISHSMSSSLNANTIVYSGGFEAVQDADIIIIAAGPSIKPGCSDRLTLAKENTAIIADVMTNIVKYNTSAVIIMISNPLDVTTYLAATKFNLKKGQVLGTGTTLETLRFKYIISNLLKVDPHDVYGYVLGEHGNSSFPAFSTLKVAGLDFNDIQDFFNIKIDKTMIQENVIKTAYEVNNAKGWTNTGIAAGAIRIAKAILLDEKAVLPVSMQLEGEYDLNGVSLSLPCLIGKNGVEKRFTPKLFDNETALLKNSALCIRSVIENVGL</sequence>
<dbReference type="Proteomes" id="UP000731465">
    <property type="component" value="Unassembled WGS sequence"/>
</dbReference>
<keyword evidence="3" id="KW-0520">NAD</keyword>
<feature type="domain" description="Lactate/malate dehydrogenase N-terminal" evidence="5">
    <location>
        <begin position="5"/>
        <end position="145"/>
    </location>
</feature>
<evidence type="ECO:0000256" key="1">
    <source>
        <dbReference type="ARBA" id="ARBA00003966"/>
    </source>
</evidence>
<protein>
    <recommendedName>
        <fullName evidence="9">L-lactate dehydrogenase</fullName>
    </recommendedName>
</protein>
<dbReference type="InterPro" id="IPR001236">
    <property type="entry name" value="Lactate/malate_DH_N"/>
</dbReference>